<feature type="compositionally biased region" description="Basic residues" evidence="1">
    <location>
        <begin position="110"/>
        <end position="140"/>
    </location>
</feature>
<feature type="region of interest" description="Disordered" evidence="1">
    <location>
        <begin position="76"/>
        <end position="140"/>
    </location>
</feature>
<reference evidence="2" key="1">
    <citation type="submission" date="2021-10" db="EMBL/GenBank/DDBJ databases">
        <title>Melipona bicolor Genome sequencing and assembly.</title>
        <authorList>
            <person name="Araujo N.S."/>
            <person name="Arias M.C."/>
        </authorList>
    </citation>
    <scope>NUCLEOTIDE SEQUENCE</scope>
    <source>
        <strain evidence="2">USP_2M_L1-L4_2017</strain>
        <tissue evidence="2">Whole body</tissue>
    </source>
</reference>
<gene>
    <name evidence="2" type="ORF">K0M31_004577</name>
</gene>
<dbReference type="AlphaFoldDB" id="A0AA40FX18"/>
<name>A0AA40FX18_9HYME</name>
<accession>A0AA40FX18</accession>
<feature type="region of interest" description="Disordered" evidence="1">
    <location>
        <begin position="1"/>
        <end position="29"/>
    </location>
</feature>
<protein>
    <submittedName>
        <fullName evidence="2">Uncharacterized protein</fullName>
    </submittedName>
</protein>
<feature type="compositionally biased region" description="Acidic residues" evidence="1">
    <location>
        <begin position="86"/>
        <end position="107"/>
    </location>
</feature>
<evidence type="ECO:0000256" key="1">
    <source>
        <dbReference type="SAM" id="MobiDB-lite"/>
    </source>
</evidence>
<keyword evidence="3" id="KW-1185">Reference proteome</keyword>
<evidence type="ECO:0000313" key="3">
    <source>
        <dbReference type="Proteomes" id="UP001177670"/>
    </source>
</evidence>
<sequence length="140" mass="16317">MYMKNAYHSEIRRPNDISENSGEELPGGGQYFRQNRCRTIITQVVEPRDACGRYTMQMFRWSGSVGQKENAWIIVEGQGGLSIEDDHNDDDDGEKDDDDDEEEEEEEGKGRRRGRRKRNGRVRWSTSKRRTRRRCASVDG</sequence>
<feature type="compositionally biased region" description="Basic and acidic residues" evidence="1">
    <location>
        <begin position="7"/>
        <end position="16"/>
    </location>
</feature>
<evidence type="ECO:0000313" key="2">
    <source>
        <dbReference type="EMBL" id="KAK1126962.1"/>
    </source>
</evidence>
<dbReference type="EMBL" id="JAHYIQ010000013">
    <property type="protein sequence ID" value="KAK1126962.1"/>
    <property type="molecule type" value="Genomic_DNA"/>
</dbReference>
<comment type="caution">
    <text evidence="2">The sequence shown here is derived from an EMBL/GenBank/DDBJ whole genome shotgun (WGS) entry which is preliminary data.</text>
</comment>
<organism evidence="2 3">
    <name type="scientific">Melipona bicolor</name>
    <dbReference type="NCBI Taxonomy" id="60889"/>
    <lineage>
        <taxon>Eukaryota</taxon>
        <taxon>Metazoa</taxon>
        <taxon>Ecdysozoa</taxon>
        <taxon>Arthropoda</taxon>
        <taxon>Hexapoda</taxon>
        <taxon>Insecta</taxon>
        <taxon>Pterygota</taxon>
        <taxon>Neoptera</taxon>
        <taxon>Endopterygota</taxon>
        <taxon>Hymenoptera</taxon>
        <taxon>Apocrita</taxon>
        <taxon>Aculeata</taxon>
        <taxon>Apoidea</taxon>
        <taxon>Anthophila</taxon>
        <taxon>Apidae</taxon>
        <taxon>Melipona</taxon>
    </lineage>
</organism>
<dbReference type="Proteomes" id="UP001177670">
    <property type="component" value="Unassembled WGS sequence"/>
</dbReference>
<proteinExistence type="predicted"/>